<proteinExistence type="predicted"/>
<evidence type="ECO:0000313" key="2">
    <source>
        <dbReference type="EMBL" id="MCG4528855.1"/>
    </source>
</evidence>
<dbReference type="EMBL" id="JAKNJB010000047">
    <property type="protein sequence ID" value="MCG4528855.1"/>
    <property type="molecule type" value="Genomic_DNA"/>
</dbReference>
<keyword evidence="1" id="KW-0472">Membrane</keyword>
<organism evidence="2 3">
    <name type="scientific">Intestinimonas massiliensis</name>
    <name type="common">ex Afouda et al. 2020</name>
    <dbReference type="NCBI Taxonomy" id="1673721"/>
    <lineage>
        <taxon>Bacteria</taxon>
        <taxon>Bacillati</taxon>
        <taxon>Bacillota</taxon>
        <taxon>Clostridia</taxon>
        <taxon>Eubacteriales</taxon>
        <taxon>Intestinimonas</taxon>
    </lineage>
</organism>
<dbReference type="RefSeq" id="WP_238075083.1">
    <property type="nucleotide sequence ID" value="NZ_JAKNJB010000047.1"/>
</dbReference>
<evidence type="ECO:0008006" key="4">
    <source>
        <dbReference type="Google" id="ProtNLM"/>
    </source>
</evidence>
<evidence type="ECO:0000313" key="3">
    <source>
        <dbReference type="Proteomes" id="UP001200313"/>
    </source>
</evidence>
<protein>
    <recommendedName>
        <fullName evidence="4">DUF3592 domain-containing protein</fullName>
    </recommendedName>
</protein>
<evidence type="ECO:0000256" key="1">
    <source>
        <dbReference type="SAM" id="Phobius"/>
    </source>
</evidence>
<accession>A0ABS9MDH2</accession>
<comment type="caution">
    <text evidence="2">The sequence shown here is derived from an EMBL/GenBank/DDBJ whole genome shotgun (WGS) entry which is preliminary data.</text>
</comment>
<sequence length="110" mass="11992">MPNANIILILLAVAIVLCIGGLSTAHFAAAKRRKELPREIGVVSVVMTSRAPGREQYQMSIMRHGRPMTTCVSMPCKKGSFRVGAKVPVAVETVVRRGVPYKIAYILQKS</sequence>
<keyword evidence="3" id="KW-1185">Reference proteome</keyword>
<feature type="transmembrane region" description="Helical" evidence="1">
    <location>
        <begin position="6"/>
        <end position="29"/>
    </location>
</feature>
<dbReference type="Proteomes" id="UP001200313">
    <property type="component" value="Unassembled WGS sequence"/>
</dbReference>
<keyword evidence="1" id="KW-1133">Transmembrane helix</keyword>
<gene>
    <name evidence="2" type="ORF">L0P79_17595</name>
</gene>
<reference evidence="2 3" key="1">
    <citation type="submission" date="2022-01" db="EMBL/GenBank/DDBJ databases">
        <title>Collection of gut derived symbiotic bacterial strains cultured from healthy donors.</title>
        <authorList>
            <person name="Lin H."/>
            <person name="Kohout C."/>
            <person name="Waligurski E."/>
            <person name="Pamer E.G."/>
        </authorList>
    </citation>
    <scope>NUCLEOTIDE SEQUENCE [LARGE SCALE GENOMIC DNA]</scope>
    <source>
        <strain evidence="2 3">DFI.3.7</strain>
    </source>
</reference>
<name>A0ABS9MDH2_9FIRM</name>
<keyword evidence="1" id="KW-0812">Transmembrane</keyword>